<dbReference type="OrthoDB" id="2423701at2759"/>
<keyword evidence="2" id="KW-1185">Reference proteome</keyword>
<reference evidence="1 2" key="1">
    <citation type="journal article" date="2013" name="PLoS Genet.">
        <title>The genome and development-dependent transcriptomes of Pyronema confluens: a window into fungal evolution.</title>
        <authorList>
            <person name="Traeger S."/>
            <person name="Altegoer F."/>
            <person name="Freitag M."/>
            <person name="Gabaldon T."/>
            <person name="Kempken F."/>
            <person name="Kumar A."/>
            <person name="Marcet-Houben M."/>
            <person name="Poggeler S."/>
            <person name="Stajich J.E."/>
            <person name="Nowrousian M."/>
        </authorList>
    </citation>
    <scope>NUCLEOTIDE SEQUENCE [LARGE SCALE GENOMIC DNA]</scope>
    <source>
        <strain evidence="2">CBS 100304</strain>
        <tissue evidence="1">Vegetative mycelium</tissue>
    </source>
</reference>
<name>U4LNN3_PYROM</name>
<gene>
    <name evidence="1" type="ORF">PCON_09536</name>
</gene>
<proteinExistence type="predicted"/>
<dbReference type="EMBL" id="HF935497">
    <property type="protein sequence ID" value="CCX30935.1"/>
    <property type="molecule type" value="Genomic_DNA"/>
</dbReference>
<dbReference type="Proteomes" id="UP000018144">
    <property type="component" value="Unassembled WGS sequence"/>
</dbReference>
<organism evidence="1 2">
    <name type="scientific">Pyronema omphalodes (strain CBS 100304)</name>
    <name type="common">Pyronema confluens</name>
    <dbReference type="NCBI Taxonomy" id="1076935"/>
    <lineage>
        <taxon>Eukaryota</taxon>
        <taxon>Fungi</taxon>
        <taxon>Dikarya</taxon>
        <taxon>Ascomycota</taxon>
        <taxon>Pezizomycotina</taxon>
        <taxon>Pezizomycetes</taxon>
        <taxon>Pezizales</taxon>
        <taxon>Pyronemataceae</taxon>
        <taxon>Pyronema</taxon>
    </lineage>
</organism>
<dbReference type="AlphaFoldDB" id="U4LNN3"/>
<sequence>MKVDVESAFVHSSIPETPGFFYNPRHTMVEYFLGLQQIEPALVEDKAKQHRLRRYQRLHVYTLARRGRELF</sequence>
<accession>U4LNN3</accession>
<evidence type="ECO:0000313" key="2">
    <source>
        <dbReference type="Proteomes" id="UP000018144"/>
    </source>
</evidence>
<evidence type="ECO:0000313" key="1">
    <source>
        <dbReference type="EMBL" id="CCX30935.1"/>
    </source>
</evidence>
<protein>
    <submittedName>
        <fullName evidence="1">Uncharacterized protein</fullName>
    </submittedName>
</protein>